<dbReference type="Gene3D" id="3.30.1890.10">
    <property type="entry name" value="FepE-like"/>
    <property type="match status" value="1"/>
</dbReference>
<dbReference type="PANTHER" id="PTHR32309">
    <property type="entry name" value="TYROSINE-PROTEIN KINASE"/>
    <property type="match status" value="1"/>
</dbReference>
<evidence type="ECO:0000313" key="10">
    <source>
        <dbReference type="Proteomes" id="UP000183920"/>
    </source>
</evidence>
<evidence type="ECO:0000256" key="1">
    <source>
        <dbReference type="ARBA" id="ARBA00004651"/>
    </source>
</evidence>
<evidence type="ECO:0000256" key="3">
    <source>
        <dbReference type="ARBA" id="ARBA00022692"/>
    </source>
</evidence>
<evidence type="ECO:0000256" key="6">
    <source>
        <dbReference type="SAM" id="Phobius"/>
    </source>
</evidence>
<comment type="subcellular location">
    <subcellularLocation>
        <location evidence="1">Cell membrane</location>
        <topology evidence="1">Multi-pass membrane protein</topology>
    </subcellularLocation>
</comment>
<evidence type="ECO:0000259" key="7">
    <source>
        <dbReference type="Pfam" id="PF02706"/>
    </source>
</evidence>
<reference evidence="8" key="1">
    <citation type="submission" date="2015-06" db="EMBL/GenBank/DDBJ databases">
        <authorList>
            <person name="Urmite Genomes Urmite Genomes"/>
        </authorList>
    </citation>
    <scope>NUCLEOTIDE SEQUENCE [LARGE SCALE GENOMIC DNA]</scope>
    <source>
        <strain evidence="8">CSUR P1867</strain>
    </source>
</reference>
<evidence type="ECO:0000256" key="2">
    <source>
        <dbReference type="ARBA" id="ARBA00022475"/>
    </source>
</evidence>
<dbReference type="PANTHER" id="PTHR32309:SF13">
    <property type="entry name" value="FERRIC ENTEROBACTIN TRANSPORT PROTEIN FEPE"/>
    <property type="match status" value="1"/>
</dbReference>
<dbReference type="RefSeq" id="WP_072065109.1">
    <property type="nucleotide sequence ID" value="NZ_CAXOKJ010000010.1"/>
</dbReference>
<keyword evidence="11" id="KW-1185">Reference proteome</keyword>
<reference evidence="10" key="2">
    <citation type="submission" date="2015-06" db="EMBL/GenBank/DDBJ databases">
        <authorList>
            <person name="Urmite Genomes"/>
        </authorList>
    </citation>
    <scope>NUCLEOTIDE SEQUENCE [LARGE SCALE GENOMIC DNA]</scope>
    <source>
        <strain evidence="10">CSUR P1867</strain>
    </source>
</reference>
<feature type="transmembrane region" description="Helical" evidence="6">
    <location>
        <begin position="341"/>
        <end position="363"/>
    </location>
</feature>
<dbReference type="SUPFAM" id="SSF160355">
    <property type="entry name" value="Bacterial polysaccharide co-polymerase-like"/>
    <property type="match status" value="1"/>
</dbReference>
<evidence type="ECO:0000313" key="8">
    <source>
        <dbReference type="EMBL" id="CRL65304.1"/>
    </source>
</evidence>
<keyword evidence="4 6" id="KW-1133">Transmembrane helix</keyword>
<dbReference type="Proteomes" id="UP000183920">
    <property type="component" value="Unassembled WGS sequence"/>
</dbReference>
<dbReference type="EMBL" id="JAEKCB010000002">
    <property type="protein sequence ID" value="MBJ2117332.1"/>
    <property type="molecule type" value="Genomic_DNA"/>
</dbReference>
<dbReference type="InterPro" id="IPR003856">
    <property type="entry name" value="LPS_length_determ_N"/>
</dbReference>
<sequence length="372" mass="42132">MNSKLSKPQSSEIDKGHFDDFYLKQNDEIDLFELFSVIYKSKFVIIGITLLFAIVGFTVASFLPQKWTSQAAITKPMLDEMKQLRATLTELSLVDVDTGVNGSSVYQKFINNYNSRVLREEYLVSTDYYKSLLAKMEEPTPLDKRRLIENIVTKDINLKSSDSKNSDEEFSGEINLSFTAPTPEEAYDLLSGYIRFISTKVRMEVKDEIDDQIERKLSFAKKAYEMDLERIANARNVNVQRLKYALEIANAAGVKKPISSEGAQIKDDPDYSIAMGSDALSSKLAITEAITDPTTVSSDLKNRLYNMKQLEKVKLDELQFVPFKYMLKPYEPTKKDAPKRALILVGAAFVGFILSVMGVLLSYMARSRRKTA</sequence>
<protein>
    <submittedName>
        <fullName evidence="8">Ferric enterobactin transport protein FepE</fullName>
    </submittedName>
    <submittedName>
        <fullName evidence="9">LPS O-antigen length regulator</fullName>
    </submittedName>
</protein>
<accession>A0A0G4QI51</accession>
<dbReference type="GO" id="GO:0004713">
    <property type="term" value="F:protein tyrosine kinase activity"/>
    <property type="evidence" value="ECO:0007669"/>
    <property type="project" value="TreeGrafter"/>
</dbReference>
<dbReference type="InterPro" id="IPR050445">
    <property type="entry name" value="Bact_polysacc_biosynth/exp"/>
</dbReference>
<accession>A0A379EQ17</accession>
<dbReference type="GO" id="GO:0005886">
    <property type="term" value="C:plasma membrane"/>
    <property type="evidence" value="ECO:0007669"/>
    <property type="project" value="UniProtKB-SubCell"/>
</dbReference>
<dbReference type="AlphaFoldDB" id="A0A0G4QI51"/>
<evidence type="ECO:0000313" key="9">
    <source>
        <dbReference type="EMBL" id="MBJ2117332.1"/>
    </source>
</evidence>
<name>A0A0G4QI51_9GAMM</name>
<evidence type="ECO:0000256" key="4">
    <source>
        <dbReference type="ARBA" id="ARBA00022989"/>
    </source>
</evidence>
<keyword evidence="2" id="KW-1003">Cell membrane</keyword>
<evidence type="ECO:0000256" key="5">
    <source>
        <dbReference type="ARBA" id="ARBA00023136"/>
    </source>
</evidence>
<keyword evidence="3 6" id="KW-0812">Transmembrane</keyword>
<dbReference type="Pfam" id="PF02706">
    <property type="entry name" value="Wzz"/>
    <property type="match status" value="1"/>
</dbReference>
<proteinExistence type="predicted"/>
<reference evidence="9 11" key="3">
    <citation type="submission" date="2020-12" db="EMBL/GenBank/DDBJ databases">
        <title>Enhanced detection system for hospital associated transmission using whole genome sequencing surveillance.</title>
        <authorList>
            <person name="Harrison L.H."/>
            <person name="Van Tyne D."/>
            <person name="Marsh J.W."/>
            <person name="Griffith M.P."/>
            <person name="Snyder D.J."/>
            <person name="Cooper V.S."/>
            <person name="Mustapha M."/>
        </authorList>
    </citation>
    <scope>NUCLEOTIDE SEQUENCE [LARGE SCALE GENOMIC DNA]</scope>
    <source>
        <strain evidence="9 11">PR00195</strain>
    </source>
</reference>
<gene>
    <name evidence="8" type="primary">fepE</name>
    <name evidence="8" type="ORF">BN1804_03441</name>
    <name evidence="9" type="ORF">JFQ69_06620</name>
</gene>
<evidence type="ECO:0000313" key="11">
    <source>
        <dbReference type="Proteomes" id="UP000619976"/>
    </source>
</evidence>
<dbReference type="NCBIfam" id="NF007699">
    <property type="entry name" value="PRK10381.1"/>
    <property type="match status" value="1"/>
</dbReference>
<keyword evidence="5 6" id="KW-0472">Membrane</keyword>
<feature type="transmembrane region" description="Helical" evidence="6">
    <location>
        <begin position="43"/>
        <end position="63"/>
    </location>
</feature>
<organism evidence="8 10">
    <name type="scientific">Proteus penneri</name>
    <dbReference type="NCBI Taxonomy" id="102862"/>
    <lineage>
        <taxon>Bacteria</taxon>
        <taxon>Pseudomonadati</taxon>
        <taxon>Pseudomonadota</taxon>
        <taxon>Gammaproteobacteria</taxon>
        <taxon>Enterobacterales</taxon>
        <taxon>Morganellaceae</taxon>
        <taxon>Proteus</taxon>
    </lineage>
</organism>
<dbReference type="Proteomes" id="UP000619976">
    <property type="component" value="Unassembled WGS sequence"/>
</dbReference>
<feature type="domain" description="Polysaccharide chain length determinant N-terminal" evidence="7">
    <location>
        <begin position="27"/>
        <end position="123"/>
    </location>
</feature>
<dbReference type="EMBL" id="CVRY01000008">
    <property type="protein sequence ID" value="CRL65304.1"/>
    <property type="molecule type" value="Genomic_DNA"/>
</dbReference>